<protein>
    <submittedName>
        <fullName evidence="1">Uncharacterized protein</fullName>
    </submittedName>
</protein>
<proteinExistence type="predicted"/>
<accession>A0A091RSZ6</accession>
<sequence length="77" mass="9224">THIIITIQCGYLWAQLHRNTGPSYRQTHRLVHKYRRRRRHSPGLHSGCSRDTRINLALRLVLTSHLHKYVLNTFHFI</sequence>
<organism evidence="1 2">
    <name type="scientific">Nestor notabilis</name>
    <name type="common">Kea</name>
    <dbReference type="NCBI Taxonomy" id="176057"/>
    <lineage>
        <taxon>Eukaryota</taxon>
        <taxon>Metazoa</taxon>
        <taxon>Chordata</taxon>
        <taxon>Craniata</taxon>
        <taxon>Vertebrata</taxon>
        <taxon>Euteleostomi</taxon>
        <taxon>Archelosauria</taxon>
        <taxon>Archosauria</taxon>
        <taxon>Dinosauria</taxon>
        <taxon>Saurischia</taxon>
        <taxon>Theropoda</taxon>
        <taxon>Coelurosauria</taxon>
        <taxon>Aves</taxon>
        <taxon>Neognathae</taxon>
        <taxon>Neoaves</taxon>
        <taxon>Telluraves</taxon>
        <taxon>Australaves</taxon>
        <taxon>Psittaciformes</taxon>
        <taxon>Psittacidae</taxon>
        <taxon>Nestor</taxon>
    </lineage>
</organism>
<dbReference type="EMBL" id="KK930447">
    <property type="protein sequence ID" value="KFQ44896.1"/>
    <property type="molecule type" value="Genomic_DNA"/>
</dbReference>
<evidence type="ECO:0000313" key="1">
    <source>
        <dbReference type="EMBL" id="KFQ44896.1"/>
    </source>
</evidence>
<dbReference type="Proteomes" id="UP000053840">
    <property type="component" value="Unassembled WGS sequence"/>
</dbReference>
<keyword evidence="2" id="KW-1185">Reference proteome</keyword>
<evidence type="ECO:0000313" key="2">
    <source>
        <dbReference type="Proteomes" id="UP000053840"/>
    </source>
</evidence>
<name>A0A091RSZ6_NESNO</name>
<dbReference type="AlphaFoldDB" id="A0A091RSZ6"/>
<reference evidence="1 2" key="1">
    <citation type="submission" date="2014-04" db="EMBL/GenBank/DDBJ databases">
        <title>Genome evolution of avian class.</title>
        <authorList>
            <person name="Zhang G."/>
            <person name="Li C."/>
        </authorList>
    </citation>
    <scope>NUCLEOTIDE SEQUENCE [LARGE SCALE GENOMIC DNA]</scope>
    <source>
        <strain evidence="1">BGI_N333</strain>
    </source>
</reference>
<feature type="non-terminal residue" evidence="1">
    <location>
        <position position="1"/>
    </location>
</feature>
<feature type="non-terminal residue" evidence="1">
    <location>
        <position position="77"/>
    </location>
</feature>
<gene>
    <name evidence="1" type="ORF">N333_02412</name>
</gene>